<evidence type="ECO:0000313" key="1">
    <source>
        <dbReference type="EMBL" id="MST50570.1"/>
    </source>
</evidence>
<sequence length="120" mass="12937">MFKVPKSKGATKAGQFEFQVEGDPKTYAFPKMQYITGALAKKLLPLVAMAKKVETAQKKGKTFIPTGLEQEQMTAGVEAIFETYAPGLFGVLDQEQLNVIVEAWSKESSIGLGESSSSAS</sequence>
<dbReference type="EMBL" id="VUMY01000023">
    <property type="protein sequence ID" value="MST50570.1"/>
    <property type="molecule type" value="Genomic_DNA"/>
</dbReference>
<dbReference type="Proteomes" id="UP000442535">
    <property type="component" value="Unassembled WGS sequence"/>
</dbReference>
<comment type="caution">
    <text evidence="1">The sequence shown here is derived from an EMBL/GenBank/DDBJ whole genome shotgun (WGS) entry which is preliminary data.</text>
</comment>
<gene>
    <name evidence="1" type="ORF">FYJ63_10115</name>
</gene>
<name>A0A7K0K696_9ACTO</name>
<accession>A0A7K0K696</accession>
<evidence type="ECO:0000313" key="2">
    <source>
        <dbReference type="Proteomes" id="UP000442535"/>
    </source>
</evidence>
<keyword evidence="2" id="KW-1185">Reference proteome</keyword>
<evidence type="ECO:0008006" key="3">
    <source>
        <dbReference type="Google" id="ProtNLM"/>
    </source>
</evidence>
<dbReference type="AlphaFoldDB" id="A0A7K0K696"/>
<proteinExistence type="predicted"/>
<protein>
    <recommendedName>
        <fullName evidence="3">Tail assembly chaperone</fullName>
    </recommendedName>
</protein>
<reference evidence="1 2" key="1">
    <citation type="submission" date="2019-08" db="EMBL/GenBank/DDBJ databases">
        <title>In-depth cultivation of the pig gut microbiome towards novel bacterial diversity and tailored functional studies.</title>
        <authorList>
            <person name="Wylensek D."/>
            <person name="Hitch T.C.A."/>
            <person name="Clavel T."/>
        </authorList>
    </citation>
    <scope>NUCLEOTIDE SEQUENCE [LARGE SCALE GENOMIC DNA]</scope>
    <source>
        <strain evidence="1 2">RF-GAM-744-WT-7</strain>
    </source>
</reference>
<dbReference type="RefSeq" id="WP_154546375.1">
    <property type="nucleotide sequence ID" value="NZ_VUMY01000023.1"/>
</dbReference>
<organism evidence="1 2">
    <name type="scientific">Mobiluncus porci</name>
    <dbReference type="NCBI Taxonomy" id="2652278"/>
    <lineage>
        <taxon>Bacteria</taxon>
        <taxon>Bacillati</taxon>
        <taxon>Actinomycetota</taxon>
        <taxon>Actinomycetes</taxon>
        <taxon>Actinomycetales</taxon>
        <taxon>Actinomycetaceae</taxon>
        <taxon>Mobiluncus</taxon>
    </lineage>
</organism>